<proteinExistence type="inferred from homology"/>
<feature type="region of interest" description="Disordered" evidence="4">
    <location>
        <begin position="164"/>
        <end position="192"/>
    </location>
</feature>
<dbReference type="EMBL" id="ABEU02000007">
    <property type="protein sequence ID" value="PNR50688.1"/>
    <property type="molecule type" value="Genomic_DNA"/>
</dbReference>
<reference evidence="5 7" key="2">
    <citation type="journal article" date="2018" name="Plant J.">
        <title>The Physcomitrella patens chromosome-scale assembly reveals moss genome structure and evolution.</title>
        <authorList>
            <person name="Lang D."/>
            <person name="Ullrich K.K."/>
            <person name="Murat F."/>
            <person name="Fuchs J."/>
            <person name="Jenkins J."/>
            <person name="Haas F.B."/>
            <person name="Piednoel M."/>
            <person name="Gundlach H."/>
            <person name="Van Bel M."/>
            <person name="Meyberg R."/>
            <person name="Vives C."/>
            <person name="Morata J."/>
            <person name="Symeonidi A."/>
            <person name="Hiss M."/>
            <person name="Muchero W."/>
            <person name="Kamisugi Y."/>
            <person name="Saleh O."/>
            <person name="Blanc G."/>
            <person name="Decker E.L."/>
            <person name="van Gessel N."/>
            <person name="Grimwood J."/>
            <person name="Hayes R.D."/>
            <person name="Graham S.W."/>
            <person name="Gunter L.E."/>
            <person name="McDaniel S.F."/>
            <person name="Hoernstein S.N.W."/>
            <person name="Larsson A."/>
            <person name="Li F.W."/>
            <person name="Perroud P.F."/>
            <person name="Phillips J."/>
            <person name="Ranjan P."/>
            <person name="Rokshar D.S."/>
            <person name="Rothfels C.J."/>
            <person name="Schneider L."/>
            <person name="Shu S."/>
            <person name="Stevenson D.W."/>
            <person name="Thummler F."/>
            <person name="Tillich M."/>
            <person name="Villarreal Aguilar J.C."/>
            <person name="Widiez T."/>
            <person name="Wong G.K."/>
            <person name="Wymore A."/>
            <person name="Zhang Y."/>
            <person name="Zimmer A.D."/>
            <person name="Quatrano R.S."/>
            <person name="Mayer K.F.X."/>
            <person name="Goodstein D."/>
            <person name="Casacuberta J.M."/>
            <person name="Vandepoele K."/>
            <person name="Reski R."/>
            <person name="Cuming A.C."/>
            <person name="Tuskan G.A."/>
            <person name="Maumus F."/>
            <person name="Salse J."/>
            <person name="Schmutz J."/>
            <person name="Rensing S.A."/>
        </authorList>
    </citation>
    <scope>NUCLEOTIDE SEQUENCE [LARGE SCALE GENOMIC DNA]</scope>
    <source>
        <strain evidence="6 7">cv. Gransden 2004</strain>
    </source>
</reference>
<dbReference type="KEGG" id="ppp:112284368"/>
<gene>
    <name evidence="6" type="primary">LOC112284368</name>
    <name evidence="5" type="ORF">PHYPA_009874</name>
</gene>
<evidence type="ECO:0000313" key="6">
    <source>
        <dbReference type="EnsemblPlants" id="Pp3c7_3780V3.1"/>
    </source>
</evidence>
<dbReference type="Proteomes" id="UP000006727">
    <property type="component" value="Chromosome 7"/>
</dbReference>
<dbReference type="PANTHER" id="PTHR13068">
    <property type="entry name" value="CGI-12 PROTEIN-RELATED"/>
    <property type="match status" value="1"/>
</dbReference>
<dbReference type="OMA" id="ECHFARI"/>
<evidence type="ECO:0000256" key="3">
    <source>
        <dbReference type="ARBA" id="ARBA00022946"/>
    </source>
</evidence>
<evidence type="ECO:0000313" key="5">
    <source>
        <dbReference type="EMBL" id="PNR50688.1"/>
    </source>
</evidence>
<organism evidence="5">
    <name type="scientific">Physcomitrium patens</name>
    <name type="common">Spreading-leaved earth moss</name>
    <name type="synonym">Physcomitrella patens</name>
    <dbReference type="NCBI Taxonomy" id="3218"/>
    <lineage>
        <taxon>Eukaryota</taxon>
        <taxon>Viridiplantae</taxon>
        <taxon>Streptophyta</taxon>
        <taxon>Embryophyta</taxon>
        <taxon>Bryophyta</taxon>
        <taxon>Bryophytina</taxon>
        <taxon>Bryopsida</taxon>
        <taxon>Funariidae</taxon>
        <taxon>Funariales</taxon>
        <taxon>Funariaceae</taxon>
        <taxon>Physcomitrium</taxon>
    </lineage>
</organism>
<dbReference type="EnsemblPlants" id="Pp3c7_3780V3.1">
    <property type="protein sequence ID" value="Pp3c7_3780V3.1"/>
    <property type="gene ID" value="Pp3c7_3780"/>
</dbReference>
<evidence type="ECO:0000256" key="1">
    <source>
        <dbReference type="ARBA" id="ARBA00007692"/>
    </source>
</evidence>
<dbReference type="GO" id="GO:0003676">
    <property type="term" value="F:nucleic acid binding"/>
    <property type="evidence" value="ECO:0007669"/>
    <property type="project" value="InterPro"/>
</dbReference>
<keyword evidence="2" id="KW-0805">Transcription regulation</keyword>
<keyword evidence="2" id="KW-0804">Transcription</keyword>
<keyword evidence="2" id="KW-0806">Transcription termination</keyword>
<sequence>MAVAWALTSCPQPGYFGCGHQCNNSKPPTWGTMQGVPLQQSLFTSKGEAILAGAAAASQQSNARIAKSNRRSRFGEPLPTFGFEEDEVEESNNLLNQLLSDELEILERDKRDTVSTTKKAERKLKNLGIEFKRAEKIIPSVPRKVKLISPAVLDVLTSTDIASTSSTRSSVAGTSGRNALHEPPVLPRSKSLSSKEWEEQAYEIIRRQKLRESAALRARRMEKKSSQVSSKKYLGPSHPEYKLLDSNCGVTKSAEILVKETADEMEDMALIKLSCDLNLEPKFFPLLSYLHQLGLGETDFRKIAERHKTCLHTNAVMAKERVEYLLNEGVESENLSKLIVRHPQILEYTIDRGMKPRIQYLKRIGVPESKLGRVITVAPSLLECSLQRSLIPRVQYLKDVVGIKDADIGLIVTRSPQVLTQSIEDSLEPRVEFFIAEIGVTKEKLAKMVTRHPQLLHYSVEDGMNPRVDYLRSIGLSKEDILKVFARLTQILSLSIENCLKPKYEYLVKELQGGPHTVTSFPAYFSLSLEQRIKPRHRFLVALKRLPTGPFPMKSLAVTDSCFCKQWAKTSLEEYQTFRNELLLGDFAKKFEWKNKVHI</sequence>
<evidence type="ECO:0000256" key="2">
    <source>
        <dbReference type="ARBA" id="ARBA00022472"/>
    </source>
</evidence>
<dbReference type="Gramene" id="Pp3c7_3780V3.1">
    <property type="protein sequence ID" value="Pp3c7_3780V3.1"/>
    <property type="gene ID" value="Pp3c7_3780"/>
</dbReference>
<dbReference type="SMART" id="SM00733">
    <property type="entry name" value="Mterf"/>
    <property type="match status" value="7"/>
</dbReference>
<dbReference type="OrthoDB" id="637682at2759"/>
<dbReference type="PaxDb" id="3218-PP1S136_28V6.1"/>
<dbReference type="Gramene" id="Pp3c7_3780V3.2">
    <property type="protein sequence ID" value="Pp3c7_3780V3.2"/>
    <property type="gene ID" value="Pp3c7_3780"/>
</dbReference>
<dbReference type="Gene3D" id="1.25.70.10">
    <property type="entry name" value="Transcription termination factor 3, mitochondrial"/>
    <property type="match status" value="1"/>
</dbReference>
<protein>
    <submittedName>
        <fullName evidence="5 6">Uncharacterized protein</fullName>
    </submittedName>
</protein>
<dbReference type="RefSeq" id="XP_024379878.1">
    <property type="nucleotide sequence ID" value="XM_024524110.2"/>
</dbReference>
<name>A0A2K1KA90_PHYPA</name>
<comment type="similarity">
    <text evidence="1">Belongs to the mTERF family.</text>
</comment>
<dbReference type="GO" id="GO:0006353">
    <property type="term" value="P:DNA-templated transcription termination"/>
    <property type="evidence" value="ECO:0007669"/>
    <property type="project" value="UniProtKB-KW"/>
</dbReference>
<keyword evidence="3" id="KW-0809">Transit peptide</keyword>
<dbReference type="Pfam" id="PF02536">
    <property type="entry name" value="mTERF"/>
    <property type="match status" value="1"/>
</dbReference>
<dbReference type="GeneID" id="112284368"/>
<accession>A0A2K1KA90</accession>
<evidence type="ECO:0000256" key="4">
    <source>
        <dbReference type="SAM" id="MobiDB-lite"/>
    </source>
</evidence>
<reference evidence="5 7" key="1">
    <citation type="journal article" date="2008" name="Science">
        <title>The Physcomitrella genome reveals evolutionary insights into the conquest of land by plants.</title>
        <authorList>
            <person name="Rensing S."/>
            <person name="Lang D."/>
            <person name="Zimmer A."/>
            <person name="Terry A."/>
            <person name="Salamov A."/>
            <person name="Shapiro H."/>
            <person name="Nishiyama T."/>
            <person name="Perroud P.-F."/>
            <person name="Lindquist E."/>
            <person name="Kamisugi Y."/>
            <person name="Tanahashi T."/>
            <person name="Sakakibara K."/>
            <person name="Fujita T."/>
            <person name="Oishi K."/>
            <person name="Shin-I T."/>
            <person name="Kuroki Y."/>
            <person name="Toyoda A."/>
            <person name="Suzuki Y."/>
            <person name="Hashimoto A."/>
            <person name="Yamaguchi K."/>
            <person name="Sugano A."/>
            <person name="Kohara Y."/>
            <person name="Fujiyama A."/>
            <person name="Anterola A."/>
            <person name="Aoki S."/>
            <person name="Ashton N."/>
            <person name="Barbazuk W.B."/>
            <person name="Barker E."/>
            <person name="Bennetzen J."/>
            <person name="Bezanilla M."/>
            <person name="Blankenship R."/>
            <person name="Cho S.H."/>
            <person name="Dutcher S."/>
            <person name="Estelle M."/>
            <person name="Fawcett J.A."/>
            <person name="Gundlach H."/>
            <person name="Hanada K."/>
            <person name="Heyl A."/>
            <person name="Hicks K.A."/>
            <person name="Hugh J."/>
            <person name="Lohr M."/>
            <person name="Mayer K."/>
            <person name="Melkozernov A."/>
            <person name="Murata T."/>
            <person name="Nelson D."/>
            <person name="Pils B."/>
            <person name="Prigge M."/>
            <person name="Reiss B."/>
            <person name="Renner T."/>
            <person name="Rombauts S."/>
            <person name="Rushton P."/>
            <person name="Sanderfoot A."/>
            <person name="Schween G."/>
            <person name="Shiu S.-H."/>
            <person name="Stueber K."/>
            <person name="Theodoulou F.L."/>
            <person name="Tu H."/>
            <person name="Van de Peer Y."/>
            <person name="Verrier P.J."/>
            <person name="Waters E."/>
            <person name="Wood A."/>
            <person name="Yang L."/>
            <person name="Cove D."/>
            <person name="Cuming A."/>
            <person name="Hasebe M."/>
            <person name="Lucas S."/>
            <person name="Mishler D.B."/>
            <person name="Reski R."/>
            <person name="Grigoriev I."/>
            <person name="Quatrano R.S."/>
            <person name="Boore J.L."/>
        </authorList>
    </citation>
    <scope>NUCLEOTIDE SEQUENCE [LARGE SCALE GENOMIC DNA]</scope>
    <source>
        <strain evidence="6 7">cv. Gransden 2004</strain>
    </source>
</reference>
<feature type="compositionally biased region" description="Polar residues" evidence="4">
    <location>
        <begin position="164"/>
        <end position="177"/>
    </location>
</feature>
<dbReference type="GO" id="GO:0032502">
    <property type="term" value="P:developmental process"/>
    <property type="evidence" value="ECO:0000318"/>
    <property type="project" value="GO_Central"/>
</dbReference>
<dbReference type="PANTHER" id="PTHR13068:SF151">
    <property type="entry name" value="TRANSCRIPTION TERMINATION FACTOR MTERF9, CHLOROPLASTIC"/>
    <property type="match status" value="1"/>
</dbReference>
<dbReference type="InterPro" id="IPR038538">
    <property type="entry name" value="MTERF_sf"/>
</dbReference>
<dbReference type="GO" id="GO:0009507">
    <property type="term" value="C:chloroplast"/>
    <property type="evidence" value="ECO:0000318"/>
    <property type="project" value="GO_Central"/>
</dbReference>
<dbReference type="EnsemblPlants" id="Pp3c7_3780V3.2">
    <property type="protein sequence ID" value="Pp3c7_3780V3.2"/>
    <property type="gene ID" value="Pp3c7_3780"/>
</dbReference>
<dbReference type="InterPro" id="IPR003690">
    <property type="entry name" value="MTERF"/>
</dbReference>
<keyword evidence="7" id="KW-1185">Reference proteome</keyword>
<dbReference type="AlphaFoldDB" id="A0A2K1KA90"/>
<dbReference type="FunCoup" id="A0A2K1KA90">
    <property type="interactions" value="1428"/>
</dbReference>
<evidence type="ECO:0000313" key="7">
    <source>
        <dbReference type="Proteomes" id="UP000006727"/>
    </source>
</evidence>
<reference evidence="6" key="3">
    <citation type="submission" date="2020-12" db="UniProtKB">
        <authorList>
            <consortium name="EnsemblPlants"/>
        </authorList>
    </citation>
    <scope>IDENTIFICATION</scope>
</reference>